<dbReference type="SUPFAM" id="SSF53335">
    <property type="entry name" value="S-adenosyl-L-methionine-dependent methyltransferases"/>
    <property type="match status" value="1"/>
</dbReference>
<dbReference type="OrthoDB" id="9789123at2"/>
<keyword evidence="5" id="KW-1185">Reference proteome</keyword>
<gene>
    <name evidence="4" type="ORF">BC343_10685</name>
</gene>
<dbReference type="Proteomes" id="UP000189739">
    <property type="component" value="Unassembled WGS sequence"/>
</dbReference>
<dbReference type="InterPro" id="IPR029063">
    <property type="entry name" value="SAM-dependent_MTases_sf"/>
</dbReference>
<sequence>MKWNAELYDDKHSFVFQYGENVLELLDVAPGQRVLDLGCGTGYLTSQIQQKGAQVTGIDASPDMIAKAQATYPEVDFFVKDGTDFHFDEKFDAVFSNATLHWIKNADAAIKCVYDALKPGGRFVAEMGGKGNVQKLIAATRQVLRKHGYNRQAETEVWYFPSLAEYTSRLEAQGFRVAFASHFDRKTPLQDGDEGVAKWITMFAPLYLLGIPQSEKQELLKEITTLLEPAYNENGQWYADYVRLRFIAVKEI</sequence>
<dbReference type="CDD" id="cd02440">
    <property type="entry name" value="AdoMet_MTases"/>
    <property type="match status" value="1"/>
</dbReference>
<evidence type="ECO:0000313" key="4">
    <source>
        <dbReference type="EMBL" id="OOQ58110.1"/>
    </source>
</evidence>
<keyword evidence="1 4" id="KW-0489">Methyltransferase</keyword>
<keyword evidence="2 4" id="KW-0808">Transferase</keyword>
<dbReference type="STRING" id="1792845.BC343_10685"/>
<dbReference type="GO" id="GO:0008168">
    <property type="term" value="F:methyltransferase activity"/>
    <property type="evidence" value="ECO:0007669"/>
    <property type="project" value="UniProtKB-KW"/>
</dbReference>
<organism evidence="4 5">
    <name type="scientific">Mucilaginibacter pedocola</name>
    <dbReference type="NCBI Taxonomy" id="1792845"/>
    <lineage>
        <taxon>Bacteria</taxon>
        <taxon>Pseudomonadati</taxon>
        <taxon>Bacteroidota</taxon>
        <taxon>Sphingobacteriia</taxon>
        <taxon>Sphingobacteriales</taxon>
        <taxon>Sphingobacteriaceae</taxon>
        <taxon>Mucilaginibacter</taxon>
    </lineage>
</organism>
<reference evidence="4 5" key="1">
    <citation type="submission" date="2016-07" db="EMBL/GenBank/DDBJ databases">
        <title>Genomic analysis of zinc-resistant bacterium Mucilaginibacter pedocola TBZ30.</title>
        <authorList>
            <person name="Huang J."/>
            <person name="Tang J."/>
        </authorList>
    </citation>
    <scope>NUCLEOTIDE SEQUENCE [LARGE SCALE GENOMIC DNA]</scope>
    <source>
        <strain evidence="4 5">TBZ30</strain>
    </source>
</reference>
<dbReference type="GO" id="GO:0032259">
    <property type="term" value="P:methylation"/>
    <property type="evidence" value="ECO:0007669"/>
    <property type="project" value="UniProtKB-KW"/>
</dbReference>
<dbReference type="InterPro" id="IPR041698">
    <property type="entry name" value="Methyltransf_25"/>
</dbReference>
<evidence type="ECO:0000313" key="5">
    <source>
        <dbReference type="Proteomes" id="UP000189739"/>
    </source>
</evidence>
<proteinExistence type="predicted"/>
<name>A0A1S9PAX1_9SPHI</name>
<protein>
    <submittedName>
        <fullName evidence="4">Methyltransferase type 11</fullName>
    </submittedName>
</protein>
<dbReference type="PANTHER" id="PTHR43861:SF1">
    <property type="entry name" value="TRANS-ACONITATE 2-METHYLTRANSFERASE"/>
    <property type="match status" value="1"/>
</dbReference>
<evidence type="ECO:0000259" key="3">
    <source>
        <dbReference type="Pfam" id="PF13649"/>
    </source>
</evidence>
<dbReference type="Pfam" id="PF13649">
    <property type="entry name" value="Methyltransf_25"/>
    <property type="match status" value="1"/>
</dbReference>
<dbReference type="Gene3D" id="3.40.50.150">
    <property type="entry name" value="Vaccinia Virus protein VP39"/>
    <property type="match status" value="1"/>
</dbReference>
<dbReference type="EMBL" id="MBTF01000034">
    <property type="protein sequence ID" value="OOQ58110.1"/>
    <property type="molecule type" value="Genomic_DNA"/>
</dbReference>
<dbReference type="PANTHER" id="PTHR43861">
    <property type="entry name" value="TRANS-ACONITATE 2-METHYLTRANSFERASE-RELATED"/>
    <property type="match status" value="1"/>
</dbReference>
<evidence type="ECO:0000256" key="1">
    <source>
        <dbReference type="ARBA" id="ARBA00022603"/>
    </source>
</evidence>
<comment type="caution">
    <text evidence="4">The sequence shown here is derived from an EMBL/GenBank/DDBJ whole genome shotgun (WGS) entry which is preliminary data.</text>
</comment>
<dbReference type="RefSeq" id="WP_078349840.1">
    <property type="nucleotide sequence ID" value="NZ_MBTF01000034.1"/>
</dbReference>
<feature type="domain" description="Methyltransferase" evidence="3">
    <location>
        <begin position="34"/>
        <end position="121"/>
    </location>
</feature>
<evidence type="ECO:0000256" key="2">
    <source>
        <dbReference type="ARBA" id="ARBA00022679"/>
    </source>
</evidence>
<accession>A0A1S9PAX1</accession>
<dbReference type="AlphaFoldDB" id="A0A1S9PAX1"/>